<evidence type="ECO:0000256" key="3">
    <source>
        <dbReference type="ARBA" id="ARBA00022692"/>
    </source>
</evidence>
<dbReference type="GO" id="GO:0022857">
    <property type="term" value="F:transmembrane transporter activity"/>
    <property type="evidence" value="ECO:0007669"/>
    <property type="project" value="InterPro"/>
</dbReference>
<proteinExistence type="inferred from homology"/>
<feature type="transmembrane region" description="Helical" evidence="7">
    <location>
        <begin position="226"/>
        <end position="245"/>
    </location>
</feature>
<evidence type="ECO:0000313" key="9">
    <source>
        <dbReference type="Proteomes" id="UP000652761"/>
    </source>
</evidence>
<dbReference type="EMBL" id="NMUH01000868">
    <property type="protein sequence ID" value="MQL86060.1"/>
    <property type="molecule type" value="Genomic_DNA"/>
</dbReference>
<feature type="region of interest" description="Disordered" evidence="6">
    <location>
        <begin position="26"/>
        <end position="49"/>
    </location>
</feature>
<feature type="transmembrane region" description="Helical" evidence="7">
    <location>
        <begin position="252"/>
        <end position="271"/>
    </location>
</feature>
<name>A0A843UWN4_COLES</name>
<sequence length="638" mass="68854">MAEKGRKRMYLLHCMRCFPFRPSSPATETTTIDEEVGHEKGKGETNNGPAIVVAGRKPGGWKAMPYIIGNETFERLATFGMIANFTVYLVSHLHMKQVKAANLANIWFGTTNFAPLIGAYLSDAHFGRFLTLAFASVATFLGMVGLTLTAAVPALQPPDCSAAHGPPANCYGAGPSGSLLALLIVSLGLLTVGAGGIRPCSLPFGVDQFDVTTEKGQKGINSFFNWYYFTFTFSVMLALTAIVYVQTSISWALGLGIPAALMLVAIVLFFLGTRVYVYVPPEGSVFSGIGQVFVAAYRKRRLRLPSPTEEEKAGQPEMYDPPPTRFTVTKLPLTQQISFLNKAAIVEDGDLLPGGGGGGPRPANPWRLCSVQQVEELKCLIRIAPIWAAGVLCFVSMAQQGTFSVLQAMKMDRHLGPHFQIPPGSLAVISMLVITFFLPLYDRVLVPLAARLTGHEAGITLLQRMGIGMVLSVLSMVVAALVEKKRRAAALLHGGPGGVAPISVMWLAPQLALMGLAEAFNGIGQIEFYYKQFPEHMRSVAVSLFFCSIAGSSYLSSALMSIVRSQTRGGPGGHSWMEDDINLGRVDYFYYLIAAMGVLNLAYFLVCAHLYRYKGGETAGRSQDGGSAAVELEPQRQP</sequence>
<evidence type="ECO:0000256" key="7">
    <source>
        <dbReference type="SAM" id="Phobius"/>
    </source>
</evidence>
<gene>
    <name evidence="8" type="ORF">Taro_018597</name>
</gene>
<dbReference type="PANTHER" id="PTHR11654">
    <property type="entry name" value="OLIGOPEPTIDE TRANSPORTER-RELATED"/>
    <property type="match status" value="1"/>
</dbReference>
<evidence type="ECO:0000256" key="1">
    <source>
        <dbReference type="ARBA" id="ARBA00004141"/>
    </source>
</evidence>
<keyword evidence="9" id="KW-1185">Reference proteome</keyword>
<keyword evidence="3 7" id="KW-0812">Transmembrane</keyword>
<comment type="caution">
    <text evidence="8">The sequence shown here is derived from an EMBL/GenBank/DDBJ whole genome shotgun (WGS) entry which is preliminary data.</text>
</comment>
<dbReference type="OrthoDB" id="8904098at2759"/>
<feature type="transmembrane region" description="Helical" evidence="7">
    <location>
        <begin position="176"/>
        <end position="197"/>
    </location>
</feature>
<evidence type="ECO:0000256" key="2">
    <source>
        <dbReference type="ARBA" id="ARBA00005982"/>
    </source>
</evidence>
<dbReference type="Proteomes" id="UP000652761">
    <property type="component" value="Unassembled WGS sequence"/>
</dbReference>
<feature type="transmembrane region" description="Helical" evidence="7">
    <location>
        <begin position="133"/>
        <end position="155"/>
    </location>
</feature>
<protein>
    <submittedName>
        <fullName evidence="8">Uncharacterized protein</fullName>
    </submittedName>
</protein>
<evidence type="ECO:0000256" key="4">
    <source>
        <dbReference type="ARBA" id="ARBA00022989"/>
    </source>
</evidence>
<dbReference type="CDD" id="cd17416">
    <property type="entry name" value="MFS_NPF1_2"/>
    <property type="match status" value="1"/>
</dbReference>
<feature type="transmembrane region" description="Helical" evidence="7">
    <location>
        <begin position="461"/>
        <end position="482"/>
    </location>
</feature>
<dbReference type="Pfam" id="PF00854">
    <property type="entry name" value="PTR2"/>
    <property type="match status" value="1"/>
</dbReference>
<feature type="transmembrane region" description="Helical" evidence="7">
    <location>
        <begin position="540"/>
        <end position="563"/>
    </location>
</feature>
<dbReference type="AlphaFoldDB" id="A0A843UWN4"/>
<feature type="transmembrane region" description="Helical" evidence="7">
    <location>
        <begin position="103"/>
        <end position="121"/>
    </location>
</feature>
<evidence type="ECO:0000313" key="8">
    <source>
        <dbReference type="EMBL" id="MQL86060.1"/>
    </source>
</evidence>
<dbReference type="SUPFAM" id="SSF103473">
    <property type="entry name" value="MFS general substrate transporter"/>
    <property type="match status" value="1"/>
</dbReference>
<comment type="similarity">
    <text evidence="2">Belongs to the major facilitator superfamily. Proton-dependent oligopeptide transporter (POT/PTR) (TC 2.A.17) family.</text>
</comment>
<dbReference type="Gene3D" id="1.20.1250.20">
    <property type="entry name" value="MFS general substrate transporter like domains"/>
    <property type="match status" value="1"/>
</dbReference>
<dbReference type="InterPro" id="IPR036259">
    <property type="entry name" value="MFS_trans_sf"/>
</dbReference>
<feature type="region of interest" description="Disordered" evidence="6">
    <location>
        <begin position="619"/>
        <end position="638"/>
    </location>
</feature>
<dbReference type="InterPro" id="IPR000109">
    <property type="entry name" value="POT_fam"/>
</dbReference>
<comment type="subcellular location">
    <subcellularLocation>
        <location evidence="1">Membrane</location>
        <topology evidence="1">Multi-pass membrane protein</topology>
    </subcellularLocation>
</comment>
<keyword evidence="4 7" id="KW-1133">Transmembrane helix</keyword>
<accession>A0A843UWN4</accession>
<keyword evidence="5 7" id="KW-0472">Membrane</keyword>
<feature type="transmembrane region" description="Helical" evidence="7">
    <location>
        <begin position="588"/>
        <end position="611"/>
    </location>
</feature>
<organism evidence="8 9">
    <name type="scientific">Colocasia esculenta</name>
    <name type="common">Wild taro</name>
    <name type="synonym">Arum esculentum</name>
    <dbReference type="NCBI Taxonomy" id="4460"/>
    <lineage>
        <taxon>Eukaryota</taxon>
        <taxon>Viridiplantae</taxon>
        <taxon>Streptophyta</taxon>
        <taxon>Embryophyta</taxon>
        <taxon>Tracheophyta</taxon>
        <taxon>Spermatophyta</taxon>
        <taxon>Magnoliopsida</taxon>
        <taxon>Liliopsida</taxon>
        <taxon>Araceae</taxon>
        <taxon>Aroideae</taxon>
        <taxon>Colocasieae</taxon>
        <taxon>Colocasia</taxon>
    </lineage>
</organism>
<evidence type="ECO:0000256" key="6">
    <source>
        <dbReference type="SAM" id="MobiDB-lite"/>
    </source>
</evidence>
<evidence type="ECO:0000256" key="5">
    <source>
        <dbReference type="ARBA" id="ARBA00023136"/>
    </source>
</evidence>
<dbReference type="GO" id="GO:0016020">
    <property type="term" value="C:membrane"/>
    <property type="evidence" value="ECO:0007669"/>
    <property type="project" value="UniProtKB-SubCell"/>
</dbReference>
<feature type="transmembrane region" description="Helical" evidence="7">
    <location>
        <begin position="419"/>
        <end position="441"/>
    </location>
</feature>
<reference evidence="8" key="1">
    <citation type="submission" date="2017-07" db="EMBL/GenBank/DDBJ databases">
        <title>Taro Niue Genome Assembly and Annotation.</title>
        <authorList>
            <person name="Atibalentja N."/>
            <person name="Keating K."/>
            <person name="Fields C.J."/>
        </authorList>
    </citation>
    <scope>NUCLEOTIDE SEQUENCE</scope>
    <source>
        <strain evidence="8">Niue_2</strain>
        <tissue evidence="8">Leaf</tissue>
    </source>
</reference>